<organism evidence="3 4">
    <name type="scientific">Glutamicibacter soli</name>
    <dbReference type="NCBI Taxonomy" id="453836"/>
    <lineage>
        <taxon>Bacteria</taxon>
        <taxon>Bacillati</taxon>
        <taxon>Actinomycetota</taxon>
        <taxon>Actinomycetes</taxon>
        <taxon>Micrococcales</taxon>
        <taxon>Micrococcaceae</taxon>
        <taxon>Glutamicibacter</taxon>
    </lineage>
</organism>
<keyword evidence="2" id="KW-0732">Signal</keyword>
<accession>A0A6L9G8Y0</accession>
<gene>
    <name evidence="3" type="ORF">GT020_15065</name>
</gene>
<evidence type="ECO:0000256" key="1">
    <source>
        <dbReference type="SAM" id="MobiDB-lite"/>
    </source>
</evidence>
<dbReference type="AlphaFoldDB" id="A0A6L9G8Y0"/>
<dbReference type="RefSeq" id="WP_161449840.1">
    <property type="nucleotide sequence ID" value="NZ_WYDN01000016.1"/>
</dbReference>
<protein>
    <recommendedName>
        <fullName evidence="5">Lipoprotein</fullName>
    </recommendedName>
</protein>
<feature type="chain" id="PRO_5039235390" description="Lipoprotein" evidence="2">
    <location>
        <begin position="22"/>
        <end position="207"/>
    </location>
</feature>
<proteinExistence type="predicted"/>
<evidence type="ECO:0000313" key="4">
    <source>
        <dbReference type="Proteomes" id="UP000477543"/>
    </source>
</evidence>
<dbReference type="EMBL" id="WYDN01000016">
    <property type="protein sequence ID" value="NAZ17373.1"/>
    <property type="molecule type" value="Genomic_DNA"/>
</dbReference>
<evidence type="ECO:0008006" key="5">
    <source>
        <dbReference type="Google" id="ProtNLM"/>
    </source>
</evidence>
<sequence>MALRRALGMLCALLLCCGTSACSTNDPLRIESPALPTTPAARSSAPSVNDEGAWERPFSPAQVRQVLLATDLDAVSTQENSEADIREYLTECDKCLVAMPAYETAGEKFQIYSVSTAGDAYSFASFAIRDAKGTPEVALAVGGSDVYLSAGKEGSLVAQEAVYKPDDPMCCPSGWSVRMFRYQDGQFIQGDSFASPVDPAQDQGTEQ</sequence>
<feature type="region of interest" description="Disordered" evidence="1">
    <location>
        <begin position="33"/>
        <end position="54"/>
    </location>
</feature>
<name>A0A6L9G8Y0_9MICC</name>
<dbReference type="Proteomes" id="UP000477543">
    <property type="component" value="Unassembled WGS sequence"/>
</dbReference>
<reference evidence="3 4" key="1">
    <citation type="submission" date="2020-01" db="EMBL/GenBank/DDBJ databases">
        <title>Glutamicibacter soli M275.</title>
        <authorList>
            <person name="Meng X."/>
        </authorList>
    </citation>
    <scope>NUCLEOTIDE SEQUENCE [LARGE SCALE GENOMIC DNA]</scope>
    <source>
        <strain evidence="3 4">M275</strain>
    </source>
</reference>
<evidence type="ECO:0000256" key="2">
    <source>
        <dbReference type="SAM" id="SignalP"/>
    </source>
</evidence>
<evidence type="ECO:0000313" key="3">
    <source>
        <dbReference type="EMBL" id="NAZ17373.1"/>
    </source>
</evidence>
<comment type="caution">
    <text evidence="3">The sequence shown here is derived from an EMBL/GenBank/DDBJ whole genome shotgun (WGS) entry which is preliminary data.</text>
</comment>
<feature type="signal peptide" evidence="2">
    <location>
        <begin position="1"/>
        <end position="21"/>
    </location>
</feature>
<dbReference type="PROSITE" id="PS51257">
    <property type="entry name" value="PROKAR_LIPOPROTEIN"/>
    <property type="match status" value="1"/>
</dbReference>